<protein>
    <submittedName>
        <fullName evidence="3">Alginate lyase</fullName>
    </submittedName>
</protein>
<dbReference type="OrthoDB" id="10069995at2759"/>
<sequence>MSALSVTATAVAVTGQLLSTAAAIVASSHAHATSAPCPMIAIPWTEAAAVSPAAVAVENTLADPTESSMLSAATSLAPAAHPHPQVILSFMPGPSPLYASPTESSILPAVSTPAAPPHPQVIISFMPGPSPPTPSTTMTEAPPALLPAESSIPASLSTPAPAPAALPRPHPEVIIPFMPGPDAATTSLSTASLHTITEVLTVTETLTVTVSASPFLWPFPPASPPSPPPSSSTPTPTPNLPVATWRAPAQMTDLTAFNVSKFGSGRHNLKIVHGVPRSAVDPALLLAQQQQQQSFHHVSPRASVLQLFYPEGSVNPAQRPVGGAQFYAAPLDLTGARNVSLSYKVFFPKDFEWVRAGKLPGLYGGHAGCSGGDEARDCFSTRLMWRKKGAGELYLYAPKDKQTASLCADPRSVCDAAYGFSIGRGSFAWAPGAWTEVRQTVTLNTPGRQDGSFALDVNGVRVIERSDVYYRGEPSRATHTIGTGKGHSRLGGLLGTLLSDLLRRAPETQRAAGAMPTEAGGYVDGVLGVTDPVYQAQREWVIQVAPTTTDDIQTTRVQPFTTSSVSTDFQQPATTPSPPPAAIPEITIEDEDPPVGFIGLFFSTFFGGHDWRYATPKDQYVWFKDFAMSYNS</sequence>
<keyword evidence="3" id="KW-0456">Lyase</keyword>
<reference evidence="3" key="1">
    <citation type="submission" date="2022-07" db="EMBL/GenBank/DDBJ databases">
        <title>The genome of Lyophyllum shimeji provides insight into the initial evolution of ectomycorrhizal fungal genome.</title>
        <authorList>
            <person name="Kobayashi Y."/>
            <person name="Shibata T."/>
            <person name="Hirakawa H."/>
            <person name="Shigenobu S."/>
            <person name="Nishiyama T."/>
            <person name="Yamada A."/>
            <person name="Hasebe M."/>
            <person name="Kawaguchi M."/>
        </authorList>
    </citation>
    <scope>NUCLEOTIDE SEQUENCE</scope>
    <source>
        <strain evidence="3">AT787</strain>
    </source>
</reference>
<dbReference type="GO" id="GO:0016829">
    <property type="term" value="F:lyase activity"/>
    <property type="evidence" value="ECO:0007669"/>
    <property type="project" value="UniProtKB-KW"/>
</dbReference>
<accession>A0A9P3UJD5</accession>
<feature type="compositionally biased region" description="Polar residues" evidence="1">
    <location>
        <begin position="561"/>
        <end position="571"/>
    </location>
</feature>
<comment type="caution">
    <text evidence="3">The sequence shown here is derived from an EMBL/GenBank/DDBJ whole genome shotgun (WGS) entry which is preliminary data.</text>
</comment>
<dbReference type="InterPro" id="IPR048958">
    <property type="entry name" value="Polysacc_lyase_14"/>
</dbReference>
<dbReference type="AlphaFoldDB" id="A0A9P3UJD5"/>
<evidence type="ECO:0000259" key="2">
    <source>
        <dbReference type="Pfam" id="PF21294"/>
    </source>
</evidence>
<evidence type="ECO:0000313" key="3">
    <source>
        <dbReference type="EMBL" id="GLB35588.1"/>
    </source>
</evidence>
<dbReference type="PRINTS" id="PR01217">
    <property type="entry name" value="PRICHEXTENSN"/>
</dbReference>
<dbReference type="PANTHER" id="PTHR40124:SF1">
    <property type="entry name" value="DISAGGREGATASE RELATED REPEAT PROTEIN"/>
    <property type="match status" value="1"/>
</dbReference>
<dbReference type="Pfam" id="PF21294">
    <property type="entry name" value="Polysacc_lyase_14"/>
    <property type="match status" value="2"/>
</dbReference>
<evidence type="ECO:0000313" key="4">
    <source>
        <dbReference type="Proteomes" id="UP001063166"/>
    </source>
</evidence>
<dbReference type="PANTHER" id="PTHR40124">
    <property type="match status" value="1"/>
</dbReference>
<gene>
    <name evidence="3" type="ORF">LshimejAT787_0211530</name>
</gene>
<dbReference type="Gene3D" id="2.60.120.200">
    <property type="match status" value="2"/>
</dbReference>
<proteinExistence type="predicted"/>
<feature type="domain" description="Polysaccharide lyase 14" evidence="2">
    <location>
        <begin position="302"/>
        <end position="477"/>
    </location>
</feature>
<name>A0A9P3UJD5_LYOSH</name>
<evidence type="ECO:0000256" key="1">
    <source>
        <dbReference type="SAM" id="MobiDB-lite"/>
    </source>
</evidence>
<dbReference type="EMBL" id="BRPK01000002">
    <property type="protein sequence ID" value="GLB35588.1"/>
    <property type="molecule type" value="Genomic_DNA"/>
</dbReference>
<organism evidence="3 4">
    <name type="scientific">Lyophyllum shimeji</name>
    <name type="common">Hon-shimeji</name>
    <name type="synonym">Tricholoma shimeji</name>
    <dbReference type="NCBI Taxonomy" id="47721"/>
    <lineage>
        <taxon>Eukaryota</taxon>
        <taxon>Fungi</taxon>
        <taxon>Dikarya</taxon>
        <taxon>Basidiomycota</taxon>
        <taxon>Agaricomycotina</taxon>
        <taxon>Agaricomycetes</taxon>
        <taxon>Agaricomycetidae</taxon>
        <taxon>Agaricales</taxon>
        <taxon>Tricholomatineae</taxon>
        <taxon>Lyophyllaceae</taxon>
        <taxon>Lyophyllum</taxon>
    </lineage>
</organism>
<dbReference type="Proteomes" id="UP001063166">
    <property type="component" value="Unassembled WGS sequence"/>
</dbReference>
<keyword evidence="4" id="KW-1185">Reference proteome</keyword>
<feature type="domain" description="Polysaccharide lyase 14" evidence="2">
    <location>
        <begin position="595"/>
        <end position="626"/>
    </location>
</feature>
<feature type="region of interest" description="Disordered" evidence="1">
    <location>
        <begin position="561"/>
        <end position="582"/>
    </location>
</feature>